<dbReference type="Pfam" id="PF02602">
    <property type="entry name" value="HEM4"/>
    <property type="match status" value="1"/>
</dbReference>
<dbReference type="CDD" id="cd06578">
    <property type="entry name" value="HemD"/>
    <property type="match status" value="1"/>
</dbReference>
<gene>
    <name evidence="2" type="ORF">SAMN05443551_2498</name>
</gene>
<sequence>MSTSQAFWEALPESARRSVDFLINPLLSIHVTGPLPSLDEIAGLIFTSANALDAYRDLGGAPDKLAIVVGDGTASVAQEFGFDVDVAGGTADKLVSHVLEKGYKGPLMHLRGEVAIGDVAERLTRAGVTTGEAVLYEQRLEHFSETTKEALSQDRAIIAPVFSPRTARQLGAESEGIENMVFAAISNAVAEALPPEMAARTKVAKTPNRSGMVELVTQMITDAVALERHT</sequence>
<dbReference type="InterPro" id="IPR036108">
    <property type="entry name" value="4pyrrol_syn_uPrphyn_synt_sf"/>
</dbReference>
<evidence type="ECO:0000259" key="1">
    <source>
        <dbReference type="Pfam" id="PF02602"/>
    </source>
</evidence>
<proteinExistence type="predicted"/>
<dbReference type="AlphaFoldDB" id="A0A1M5U5Q9"/>
<keyword evidence="3" id="KW-1185">Reference proteome</keyword>
<evidence type="ECO:0000313" key="2">
    <source>
        <dbReference type="EMBL" id="SHH58268.1"/>
    </source>
</evidence>
<evidence type="ECO:0000313" key="3">
    <source>
        <dbReference type="Proteomes" id="UP000184221"/>
    </source>
</evidence>
<name>A0A1M5U5Q9_9RHOB</name>
<dbReference type="SUPFAM" id="SSF69618">
    <property type="entry name" value="HemD-like"/>
    <property type="match status" value="1"/>
</dbReference>
<dbReference type="GO" id="GO:0004852">
    <property type="term" value="F:uroporphyrinogen-III synthase activity"/>
    <property type="evidence" value="ECO:0007669"/>
    <property type="project" value="InterPro"/>
</dbReference>
<organism evidence="2 3">
    <name type="scientific">Marivita hallyeonensis</name>
    <dbReference type="NCBI Taxonomy" id="996342"/>
    <lineage>
        <taxon>Bacteria</taxon>
        <taxon>Pseudomonadati</taxon>
        <taxon>Pseudomonadota</taxon>
        <taxon>Alphaproteobacteria</taxon>
        <taxon>Rhodobacterales</taxon>
        <taxon>Roseobacteraceae</taxon>
        <taxon>Marivita</taxon>
    </lineage>
</organism>
<dbReference type="InterPro" id="IPR003754">
    <property type="entry name" value="4pyrrol_synth_uPrphyn_synth"/>
</dbReference>
<feature type="domain" description="Tetrapyrrole biosynthesis uroporphyrinogen III synthase" evidence="1">
    <location>
        <begin position="31"/>
        <end position="214"/>
    </location>
</feature>
<reference evidence="2 3" key="1">
    <citation type="submission" date="2016-11" db="EMBL/GenBank/DDBJ databases">
        <authorList>
            <person name="Jaros S."/>
            <person name="Januszkiewicz K."/>
            <person name="Wedrychowicz H."/>
        </authorList>
    </citation>
    <scope>NUCLEOTIDE SEQUENCE [LARGE SCALE GENOMIC DNA]</scope>
    <source>
        <strain evidence="2 3">DSM 29431</strain>
    </source>
</reference>
<accession>A0A1M5U5Q9</accession>
<protein>
    <submittedName>
        <fullName evidence="2">Uroporphyrinogen-III synthase</fullName>
    </submittedName>
</protein>
<dbReference type="Proteomes" id="UP000184221">
    <property type="component" value="Unassembled WGS sequence"/>
</dbReference>
<dbReference type="STRING" id="996342.SAMN05443551_2498"/>
<dbReference type="GO" id="GO:0033014">
    <property type="term" value="P:tetrapyrrole biosynthetic process"/>
    <property type="evidence" value="ECO:0007669"/>
    <property type="project" value="InterPro"/>
</dbReference>
<dbReference type="EMBL" id="FQXC01000003">
    <property type="protein sequence ID" value="SHH58268.1"/>
    <property type="molecule type" value="Genomic_DNA"/>
</dbReference>
<dbReference type="Gene3D" id="3.40.50.10090">
    <property type="match status" value="1"/>
</dbReference>